<name>Q6MIN8_BDEBA</name>
<keyword evidence="1" id="KW-0472">Membrane</keyword>
<dbReference type="AlphaFoldDB" id="Q6MIN8"/>
<keyword evidence="1" id="KW-0812">Transmembrane</keyword>
<evidence type="ECO:0000313" key="2">
    <source>
        <dbReference type="EMBL" id="CAE80875.1"/>
    </source>
</evidence>
<proteinExistence type="predicted"/>
<dbReference type="Proteomes" id="UP000008080">
    <property type="component" value="Chromosome"/>
</dbReference>
<feature type="transmembrane region" description="Helical" evidence="1">
    <location>
        <begin position="6"/>
        <end position="28"/>
    </location>
</feature>
<keyword evidence="1" id="KW-1133">Transmembrane helix</keyword>
<evidence type="ECO:0000313" key="3">
    <source>
        <dbReference type="Proteomes" id="UP000008080"/>
    </source>
</evidence>
<sequence>MIFTLVYVLSPWVSLIWPLVLIFVLAWVGPF</sequence>
<dbReference type="STRING" id="264462.Bd3115"/>
<protein>
    <submittedName>
        <fullName evidence="2">Uncharacterized protein</fullName>
    </submittedName>
</protein>
<dbReference type="KEGG" id="bba:Bd3115"/>
<dbReference type="HOGENOM" id="CLU_3395282_0_0_7"/>
<keyword evidence="3" id="KW-1185">Reference proteome</keyword>
<evidence type="ECO:0000256" key="1">
    <source>
        <dbReference type="SAM" id="Phobius"/>
    </source>
</evidence>
<reference evidence="2 3" key="1">
    <citation type="journal article" date="2004" name="Science">
        <title>A predator unmasked: life cycle of Bdellovibrio bacteriovorus from a genomic perspective.</title>
        <authorList>
            <person name="Rendulic S."/>
            <person name="Jagtap P."/>
            <person name="Rosinus A."/>
            <person name="Eppinger M."/>
            <person name="Baar C."/>
            <person name="Lanz C."/>
            <person name="Keller H."/>
            <person name="Lambert C."/>
            <person name="Evans K.J."/>
            <person name="Goesmann A."/>
            <person name="Meyer F."/>
            <person name="Sockett R.E."/>
            <person name="Schuster S.C."/>
        </authorList>
    </citation>
    <scope>NUCLEOTIDE SEQUENCE [LARGE SCALE GENOMIC DNA]</scope>
    <source>
        <strain evidence="3">ATCC 15356 / DSM 50701 / NCIMB 9529 / HD100</strain>
    </source>
</reference>
<accession>Q6MIN8</accession>
<dbReference type="EMBL" id="BX842654">
    <property type="protein sequence ID" value="CAE80875.1"/>
    <property type="molecule type" value="Genomic_DNA"/>
</dbReference>
<organism evidence="2 3">
    <name type="scientific">Bdellovibrio bacteriovorus (strain ATCC 15356 / DSM 50701 / NCIMB 9529 / HD100)</name>
    <dbReference type="NCBI Taxonomy" id="264462"/>
    <lineage>
        <taxon>Bacteria</taxon>
        <taxon>Pseudomonadati</taxon>
        <taxon>Bdellovibrionota</taxon>
        <taxon>Bdellovibrionia</taxon>
        <taxon>Bdellovibrionales</taxon>
        <taxon>Pseudobdellovibrionaceae</taxon>
        <taxon>Bdellovibrio</taxon>
    </lineage>
</organism>
<gene>
    <name evidence="2" type="ordered locus">Bd3115</name>
</gene>